<reference evidence="3" key="1">
    <citation type="submission" date="2021-01" db="EMBL/GenBank/DDBJ databases">
        <authorList>
            <person name="Corre E."/>
            <person name="Pelletier E."/>
            <person name="Niang G."/>
            <person name="Scheremetjew M."/>
            <person name="Finn R."/>
            <person name="Kale V."/>
            <person name="Holt S."/>
            <person name="Cochrane G."/>
            <person name="Meng A."/>
            <person name="Brown T."/>
            <person name="Cohen L."/>
        </authorList>
    </citation>
    <scope>NUCLEOTIDE SEQUENCE</scope>
    <source>
        <strain evidence="3">Clade-D-RCC2572</strain>
    </source>
</reference>
<gene>
    <name evidence="3" type="ORF">OMED0929_LOCUS5648</name>
</gene>
<sequence>MTSRTLSNTAQMKSARAPTRRASSRAAVVRVRAAQALWPDEEYIDFVASQFPDAGVATAEQARCLYDRGFDILDIRCAAEIDATEKMPNPGGQAGSIGARPNQGTRTKVVPLVNAARRYDAEKGEKVYVDFVMNADFVQQVAKVFPDKEQKIMVACSDGRKRALVALDALDEAGYVNLVAIKGGANAFNRDWDSKMRRRNLVGEFKQNYLHTGDSPQLHGTGSQFQKADAQTYGSILDETAWETCLPQ</sequence>
<name>A0A6T5Z2V9_9CHLO</name>
<evidence type="ECO:0000259" key="2">
    <source>
        <dbReference type="PROSITE" id="PS50206"/>
    </source>
</evidence>
<feature type="compositionally biased region" description="Polar residues" evidence="1">
    <location>
        <begin position="1"/>
        <end position="12"/>
    </location>
</feature>
<feature type="domain" description="Rhodanese" evidence="2">
    <location>
        <begin position="135"/>
        <end position="197"/>
    </location>
</feature>
<dbReference type="InterPro" id="IPR044614">
    <property type="entry name" value="STR10"/>
</dbReference>
<dbReference type="InterPro" id="IPR001763">
    <property type="entry name" value="Rhodanese-like_dom"/>
</dbReference>
<dbReference type="InterPro" id="IPR036873">
    <property type="entry name" value="Rhodanese-like_dom_sf"/>
</dbReference>
<dbReference type="PROSITE" id="PS50206">
    <property type="entry name" value="RHODANESE_3"/>
    <property type="match status" value="1"/>
</dbReference>
<dbReference type="SUPFAM" id="SSF52821">
    <property type="entry name" value="Rhodanese/Cell cycle control phosphatase"/>
    <property type="match status" value="1"/>
</dbReference>
<dbReference type="EMBL" id="HBEW01006685">
    <property type="protein sequence ID" value="CAD8585847.1"/>
    <property type="molecule type" value="Transcribed_RNA"/>
</dbReference>
<protein>
    <recommendedName>
        <fullName evidence="2">Rhodanese domain-containing protein</fullName>
    </recommendedName>
</protein>
<dbReference type="PANTHER" id="PTHR45510:SF1">
    <property type="entry name" value="RHODANESE-LIKE DOMAIN-CONTAINING PROTEIN 10"/>
    <property type="match status" value="1"/>
</dbReference>
<evidence type="ECO:0000313" key="3">
    <source>
        <dbReference type="EMBL" id="CAD8585847.1"/>
    </source>
</evidence>
<feature type="region of interest" description="Disordered" evidence="1">
    <location>
        <begin position="1"/>
        <end position="22"/>
    </location>
</feature>
<evidence type="ECO:0000256" key="1">
    <source>
        <dbReference type="SAM" id="MobiDB-lite"/>
    </source>
</evidence>
<dbReference type="Gene3D" id="3.40.250.10">
    <property type="entry name" value="Rhodanese-like domain"/>
    <property type="match status" value="1"/>
</dbReference>
<dbReference type="PANTHER" id="PTHR45510">
    <property type="entry name" value="RHODANESE-LIKE DOMAIN-CONTAINING PROTEIN 10"/>
    <property type="match status" value="1"/>
</dbReference>
<dbReference type="AlphaFoldDB" id="A0A6T5Z2V9"/>
<proteinExistence type="predicted"/>
<accession>A0A6T5Z2V9</accession>
<organism evidence="3">
    <name type="scientific">Ostreococcus mediterraneus</name>
    <dbReference type="NCBI Taxonomy" id="1486918"/>
    <lineage>
        <taxon>Eukaryota</taxon>
        <taxon>Viridiplantae</taxon>
        <taxon>Chlorophyta</taxon>
        <taxon>Mamiellophyceae</taxon>
        <taxon>Mamiellales</taxon>
        <taxon>Bathycoccaceae</taxon>
        <taxon>Ostreococcus</taxon>
    </lineage>
</organism>